<evidence type="ECO:0000256" key="4">
    <source>
        <dbReference type="ARBA" id="ARBA00023212"/>
    </source>
</evidence>
<dbReference type="GO" id="GO:0005856">
    <property type="term" value="C:cytoskeleton"/>
    <property type="evidence" value="ECO:0007669"/>
    <property type="project" value="UniProtKB-SubCell"/>
</dbReference>
<dbReference type="AlphaFoldDB" id="A0A9W6ZRN9"/>
<proteinExistence type="predicted"/>
<sequence length="253" mass="28831">MSSFSIHVDSEFESIYNLVPKVQKKVERPPMYKSRHNPLAPIAFSTNKGGAPNLGKMKNHADPVNFLRKSTPSKRNPLKPIENKFNYPASKPLKAKVPSKDDRPVVGLFTEKNFVTANAIEAILAVPRIPDSAAPDYLRKEDFGKVPKYLGEVQKEISQENEMIDAFVRKQMEAYEDTPELCDAMPDEERLVLIEKLKTKWDAVNKKYQVLCMHTMFEGHQKAKKEHFEKEMNGIEEDLEKLTSNGPLMISRG</sequence>
<dbReference type="EMBL" id="BLQM01000049">
    <property type="protein sequence ID" value="GMH56152.1"/>
    <property type="molecule type" value="Genomic_DNA"/>
</dbReference>
<evidence type="ECO:0000313" key="8">
    <source>
        <dbReference type="EMBL" id="GMH56152.1"/>
    </source>
</evidence>
<protein>
    <recommendedName>
        <fullName evidence="7">Enkurin domain-containing protein</fullName>
    </recommendedName>
</protein>
<keyword evidence="4" id="KW-0206">Cytoskeleton</keyword>
<comment type="caution">
    <text evidence="8">The sequence shown here is derived from an EMBL/GenBank/DDBJ whole genome shotgun (WGS) entry which is preliminary data.</text>
</comment>
<dbReference type="InterPro" id="IPR052102">
    <property type="entry name" value="Enkurin_domain-protein"/>
</dbReference>
<keyword evidence="5" id="KW-0966">Cell projection</keyword>
<dbReference type="Pfam" id="PF13864">
    <property type="entry name" value="Enkurin"/>
    <property type="match status" value="1"/>
</dbReference>
<evidence type="ECO:0000256" key="5">
    <source>
        <dbReference type="ARBA" id="ARBA00023273"/>
    </source>
</evidence>
<evidence type="ECO:0000259" key="7">
    <source>
        <dbReference type="PROSITE" id="PS51665"/>
    </source>
</evidence>
<dbReference type="InterPro" id="IPR027012">
    <property type="entry name" value="Enkurin_dom"/>
</dbReference>
<feature type="domain" description="Enkurin" evidence="7">
    <location>
        <begin position="152"/>
        <end position="250"/>
    </location>
</feature>
<keyword evidence="3" id="KW-0963">Cytoplasm</keyword>
<dbReference type="GO" id="GO:0005516">
    <property type="term" value="F:calmodulin binding"/>
    <property type="evidence" value="ECO:0007669"/>
    <property type="project" value="TreeGrafter"/>
</dbReference>
<comment type="subcellular location">
    <subcellularLocation>
        <location evidence="1">Cell projection</location>
        <location evidence="1">Cilium</location>
    </subcellularLocation>
    <subcellularLocation>
        <location evidence="2">Cytoplasm</location>
        <location evidence="2">Cytoskeleton</location>
    </subcellularLocation>
</comment>
<dbReference type="GO" id="GO:0005929">
    <property type="term" value="C:cilium"/>
    <property type="evidence" value="ECO:0007669"/>
    <property type="project" value="UniProtKB-SubCell"/>
</dbReference>
<evidence type="ECO:0000313" key="9">
    <source>
        <dbReference type="Proteomes" id="UP001162640"/>
    </source>
</evidence>
<feature type="region of interest" description="Disordered" evidence="6">
    <location>
        <begin position="28"/>
        <end position="48"/>
    </location>
</feature>
<dbReference type="PANTHER" id="PTHR21490">
    <property type="entry name" value="ENKURIN-RELATED"/>
    <property type="match status" value="1"/>
</dbReference>
<evidence type="ECO:0000256" key="1">
    <source>
        <dbReference type="ARBA" id="ARBA00004138"/>
    </source>
</evidence>
<evidence type="ECO:0000256" key="6">
    <source>
        <dbReference type="SAM" id="MobiDB-lite"/>
    </source>
</evidence>
<evidence type="ECO:0000256" key="2">
    <source>
        <dbReference type="ARBA" id="ARBA00004245"/>
    </source>
</evidence>
<gene>
    <name evidence="8" type="ORF">TL16_g02070</name>
</gene>
<organism evidence="8 9">
    <name type="scientific">Triparma laevis f. inornata</name>
    <dbReference type="NCBI Taxonomy" id="1714386"/>
    <lineage>
        <taxon>Eukaryota</taxon>
        <taxon>Sar</taxon>
        <taxon>Stramenopiles</taxon>
        <taxon>Ochrophyta</taxon>
        <taxon>Bolidophyceae</taxon>
        <taxon>Parmales</taxon>
        <taxon>Triparmaceae</taxon>
        <taxon>Triparma</taxon>
    </lineage>
</organism>
<evidence type="ECO:0000256" key="3">
    <source>
        <dbReference type="ARBA" id="ARBA00022490"/>
    </source>
</evidence>
<dbReference type="PANTHER" id="PTHR21490:SF0">
    <property type="entry name" value="ENKURIN"/>
    <property type="match status" value="1"/>
</dbReference>
<reference evidence="9" key="1">
    <citation type="journal article" date="2023" name="Commun. Biol.">
        <title>Genome analysis of Parmales, the sister group of diatoms, reveals the evolutionary specialization of diatoms from phago-mixotrophs to photoautotrophs.</title>
        <authorList>
            <person name="Ban H."/>
            <person name="Sato S."/>
            <person name="Yoshikawa S."/>
            <person name="Yamada K."/>
            <person name="Nakamura Y."/>
            <person name="Ichinomiya M."/>
            <person name="Sato N."/>
            <person name="Blanc-Mathieu R."/>
            <person name="Endo H."/>
            <person name="Kuwata A."/>
            <person name="Ogata H."/>
        </authorList>
    </citation>
    <scope>NUCLEOTIDE SEQUENCE [LARGE SCALE GENOMIC DNA]</scope>
</reference>
<dbReference type="PROSITE" id="PS51665">
    <property type="entry name" value="ENKURIN"/>
    <property type="match status" value="1"/>
</dbReference>
<name>A0A9W6ZRN9_9STRA</name>
<dbReference type="Proteomes" id="UP001162640">
    <property type="component" value="Unassembled WGS sequence"/>
</dbReference>
<accession>A0A9W6ZRN9</accession>